<evidence type="ECO:0000256" key="2">
    <source>
        <dbReference type="ARBA" id="ARBA00023136"/>
    </source>
</evidence>
<dbReference type="InterPro" id="IPR001466">
    <property type="entry name" value="Beta-lactam-related"/>
</dbReference>
<feature type="domain" description="Beta-lactamase-related" evidence="5">
    <location>
        <begin position="28"/>
        <end position="351"/>
    </location>
</feature>
<evidence type="ECO:0000313" key="7">
    <source>
        <dbReference type="Proteomes" id="UP000292345"/>
    </source>
</evidence>
<reference evidence="6 7" key="1">
    <citation type="submission" date="2018-01" db="EMBL/GenBank/DDBJ databases">
        <title>Co-occurrence of chitin degradation, pigmentation and bioactivity in marine Pseudoalteromonas.</title>
        <authorList>
            <person name="Paulsen S."/>
            <person name="Gram L."/>
            <person name="Machado H."/>
        </authorList>
    </citation>
    <scope>NUCLEOTIDE SEQUENCE [LARGE SCALE GENOMIC DNA]</scope>
    <source>
        <strain evidence="6 7">S1946</strain>
    </source>
</reference>
<gene>
    <name evidence="6" type="ORF">C3B51_16950</name>
</gene>
<proteinExistence type="predicted"/>
<dbReference type="Pfam" id="PF00144">
    <property type="entry name" value="Beta-lactamase"/>
    <property type="match status" value="1"/>
</dbReference>
<dbReference type="PROSITE" id="PS51257">
    <property type="entry name" value="PROKAR_LIPOPROTEIN"/>
    <property type="match status" value="1"/>
</dbReference>
<keyword evidence="2 3" id="KW-0472">Membrane</keyword>
<dbReference type="InterPro" id="IPR012338">
    <property type="entry name" value="Beta-lactam/transpept-like"/>
</dbReference>
<dbReference type="SUPFAM" id="SSF56601">
    <property type="entry name" value="beta-lactamase/transpeptidase-like"/>
    <property type="match status" value="1"/>
</dbReference>
<dbReference type="Proteomes" id="UP000292345">
    <property type="component" value="Unassembled WGS sequence"/>
</dbReference>
<organism evidence="6 7">
    <name type="scientific">Pseudoalteromonas rubra</name>
    <dbReference type="NCBI Taxonomy" id="43658"/>
    <lineage>
        <taxon>Bacteria</taxon>
        <taxon>Pseudomonadati</taxon>
        <taxon>Pseudomonadota</taxon>
        <taxon>Gammaproteobacteria</taxon>
        <taxon>Alteromonadales</taxon>
        <taxon>Pseudoalteromonadaceae</taxon>
        <taxon>Pseudoalteromonas</taxon>
    </lineage>
</organism>
<keyword evidence="3" id="KW-1133">Transmembrane helix</keyword>
<keyword evidence="3" id="KW-0812">Transmembrane</keyword>
<dbReference type="PANTHER" id="PTHR46825:SF11">
    <property type="entry name" value="PENICILLIN-BINDING PROTEIN 4"/>
    <property type="match status" value="1"/>
</dbReference>
<feature type="transmembrane region" description="Helical" evidence="3">
    <location>
        <begin position="537"/>
        <end position="556"/>
    </location>
</feature>
<dbReference type="Gene3D" id="3.40.710.10">
    <property type="entry name" value="DD-peptidase/beta-lactamase superfamily"/>
    <property type="match status" value="1"/>
</dbReference>
<feature type="transmembrane region" description="Helical" evidence="3">
    <location>
        <begin position="474"/>
        <end position="499"/>
    </location>
</feature>
<sequence>MLGKLIILATWIVSCSTCAVASQTAHTTIKAMLEAQKLSGITWTMVTEERVTTGSAGYANIKHSYEMQPDQKMHVGSVTKTVLALGVLRLISQGQLTLDTDVQPLLPQLQFNNPWQNNAPVRVKHLLTHTAGLDNIRMWQFLSKTPTPNTPLLHAFPSDSSDLLKIRTEPGTQYSYSNMGYTLLGMVIEAVTNQRYEAYLDQHLLIPLGMLNSSFEFSAQHSDPRLAMGYHENQVAQAAVPVYTRPAGQFTTTAPDMARFIQFVMGDGVIDGEQFVHSDLMDKLFYFEGTEADKAGLKIGRGLAFANRDRYGVVGQCHPGTTFGFRANICLFPEQKKGYFYAINTDSEGADYEAFKTLFVELLNLDHNEIIPTSTSQIDLSALTGLYVLSPNNMAEFEFLDKVFGPVWVTASDNQITLHSLQSAPQVLHHIEGGLYRDSERTQPSHVFYSSTAGGKLFSNGLKTFKKIGVTDIALYWLSLLLGLCGFVYILVIALFRLTTKRTAGFRRLQWSLMNLLALAIPTALFLNQSFLAFGDITMASISLALVTMFLPVSLLHSLWRCYQQGWGVKGSKRDGLFLILAIQLCCVLAAWGHLPAIFWR</sequence>
<accession>A0A4V2E255</accession>
<dbReference type="AlphaFoldDB" id="A0A4V2E255"/>
<feature type="signal peptide" evidence="4">
    <location>
        <begin position="1"/>
        <end position="21"/>
    </location>
</feature>
<dbReference type="PANTHER" id="PTHR46825">
    <property type="entry name" value="D-ALANYL-D-ALANINE-CARBOXYPEPTIDASE/ENDOPEPTIDASE AMPH"/>
    <property type="match status" value="1"/>
</dbReference>
<evidence type="ECO:0000259" key="5">
    <source>
        <dbReference type="Pfam" id="PF00144"/>
    </source>
</evidence>
<comment type="subcellular location">
    <subcellularLocation>
        <location evidence="1">Membrane</location>
    </subcellularLocation>
</comment>
<dbReference type="InterPro" id="IPR050491">
    <property type="entry name" value="AmpC-like"/>
</dbReference>
<evidence type="ECO:0000256" key="4">
    <source>
        <dbReference type="SAM" id="SignalP"/>
    </source>
</evidence>
<protein>
    <submittedName>
        <fullName evidence="6">Methicillin resistance protein FmtA</fullName>
    </submittedName>
</protein>
<dbReference type="EMBL" id="PPUZ01000046">
    <property type="protein sequence ID" value="RZM77072.1"/>
    <property type="molecule type" value="Genomic_DNA"/>
</dbReference>
<evidence type="ECO:0000313" key="6">
    <source>
        <dbReference type="EMBL" id="RZM77072.1"/>
    </source>
</evidence>
<comment type="caution">
    <text evidence="6">The sequence shown here is derived from an EMBL/GenBank/DDBJ whole genome shotgun (WGS) entry which is preliminary data.</text>
</comment>
<name>A0A4V2E255_9GAMM</name>
<feature type="transmembrane region" description="Helical" evidence="3">
    <location>
        <begin position="577"/>
        <end position="600"/>
    </location>
</feature>
<keyword evidence="4" id="KW-0732">Signal</keyword>
<evidence type="ECO:0000256" key="3">
    <source>
        <dbReference type="SAM" id="Phobius"/>
    </source>
</evidence>
<feature type="transmembrane region" description="Helical" evidence="3">
    <location>
        <begin position="511"/>
        <end position="531"/>
    </location>
</feature>
<evidence type="ECO:0000256" key="1">
    <source>
        <dbReference type="ARBA" id="ARBA00004370"/>
    </source>
</evidence>
<dbReference type="GO" id="GO:0016020">
    <property type="term" value="C:membrane"/>
    <property type="evidence" value="ECO:0007669"/>
    <property type="project" value="UniProtKB-SubCell"/>
</dbReference>
<feature type="chain" id="PRO_5020850142" evidence="4">
    <location>
        <begin position="22"/>
        <end position="601"/>
    </location>
</feature>